<name>A0A3M0GIH5_9ACTN</name>
<dbReference type="OrthoDB" id="4775007at2"/>
<organism evidence="1 2">
    <name type="scientific">Tessaracoccus antarcticus</name>
    <dbReference type="NCBI Taxonomy" id="2479848"/>
    <lineage>
        <taxon>Bacteria</taxon>
        <taxon>Bacillati</taxon>
        <taxon>Actinomycetota</taxon>
        <taxon>Actinomycetes</taxon>
        <taxon>Propionibacteriales</taxon>
        <taxon>Propionibacteriaceae</taxon>
        <taxon>Tessaracoccus</taxon>
    </lineage>
</organism>
<dbReference type="RefSeq" id="WP_121902808.1">
    <property type="nucleotide sequence ID" value="NZ_REFW01000008.1"/>
</dbReference>
<gene>
    <name evidence="1" type="ORF">EAX62_16370</name>
</gene>
<sequence>MGGFKLDKRALDKLAQSAVKDVVQDAQKQLDKVYHQHKGASVSVIEPALRRAMSSTSMQLDKAQLREWAQMIGDGNQIEFRTR</sequence>
<dbReference type="EMBL" id="REFW01000008">
    <property type="protein sequence ID" value="RMB57066.1"/>
    <property type="molecule type" value="Genomic_DNA"/>
</dbReference>
<dbReference type="AlphaFoldDB" id="A0A3M0GIH5"/>
<reference evidence="1 2" key="1">
    <citation type="submission" date="2018-10" db="EMBL/GenBank/DDBJ databases">
        <title>Tessaracoccus antarcticuss sp. nov., isolated from sediment.</title>
        <authorList>
            <person name="Zhou L.Y."/>
            <person name="Du Z.J."/>
        </authorList>
    </citation>
    <scope>NUCLEOTIDE SEQUENCE [LARGE SCALE GENOMIC DNA]</scope>
    <source>
        <strain evidence="1 2">JDX10</strain>
    </source>
</reference>
<evidence type="ECO:0000313" key="1">
    <source>
        <dbReference type="EMBL" id="RMB57066.1"/>
    </source>
</evidence>
<comment type="caution">
    <text evidence="1">The sequence shown here is derived from an EMBL/GenBank/DDBJ whole genome shotgun (WGS) entry which is preliminary data.</text>
</comment>
<proteinExistence type="predicted"/>
<dbReference type="Proteomes" id="UP000275256">
    <property type="component" value="Unassembled WGS sequence"/>
</dbReference>
<protein>
    <submittedName>
        <fullName evidence="1">Uncharacterized protein</fullName>
    </submittedName>
</protein>
<evidence type="ECO:0000313" key="2">
    <source>
        <dbReference type="Proteomes" id="UP000275256"/>
    </source>
</evidence>
<accession>A0A3M0GIH5</accession>
<keyword evidence="2" id="KW-1185">Reference proteome</keyword>